<comment type="caution">
    <text evidence="1">The sequence shown here is derived from an EMBL/GenBank/DDBJ whole genome shotgun (WGS) entry which is preliminary data.</text>
</comment>
<gene>
    <name evidence="1" type="ORF">ILEXP_LOCUS8548</name>
</gene>
<proteinExistence type="predicted"/>
<dbReference type="AlphaFoldDB" id="A0ABC8RG56"/>
<name>A0ABC8RG56_9AQUA</name>
<dbReference type="EMBL" id="CAUOFW020001092">
    <property type="protein sequence ID" value="CAK9141027.1"/>
    <property type="molecule type" value="Genomic_DNA"/>
</dbReference>
<accession>A0ABC8RG56</accession>
<dbReference type="Proteomes" id="UP001642360">
    <property type="component" value="Unassembled WGS sequence"/>
</dbReference>
<evidence type="ECO:0000313" key="1">
    <source>
        <dbReference type="EMBL" id="CAK9141027.1"/>
    </source>
</evidence>
<organism evidence="1 2">
    <name type="scientific">Ilex paraguariensis</name>
    <name type="common">yerba mate</name>
    <dbReference type="NCBI Taxonomy" id="185542"/>
    <lineage>
        <taxon>Eukaryota</taxon>
        <taxon>Viridiplantae</taxon>
        <taxon>Streptophyta</taxon>
        <taxon>Embryophyta</taxon>
        <taxon>Tracheophyta</taxon>
        <taxon>Spermatophyta</taxon>
        <taxon>Magnoliopsida</taxon>
        <taxon>eudicotyledons</taxon>
        <taxon>Gunneridae</taxon>
        <taxon>Pentapetalae</taxon>
        <taxon>asterids</taxon>
        <taxon>campanulids</taxon>
        <taxon>Aquifoliales</taxon>
        <taxon>Aquifoliaceae</taxon>
        <taxon>Ilex</taxon>
    </lineage>
</organism>
<sequence length="53" mass="5804">MKFNNEGISKVFSQHISKGDKGTEIGEIYALNGSSLMRDQTEALTTSKLLNSL</sequence>
<protein>
    <submittedName>
        <fullName evidence="1">Uncharacterized protein</fullName>
    </submittedName>
</protein>
<feature type="non-terminal residue" evidence="1">
    <location>
        <position position="53"/>
    </location>
</feature>
<evidence type="ECO:0000313" key="2">
    <source>
        <dbReference type="Proteomes" id="UP001642360"/>
    </source>
</evidence>
<reference evidence="1 2" key="1">
    <citation type="submission" date="2024-02" db="EMBL/GenBank/DDBJ databases">
        <authorList>
            <person name="Vignale AGUSTIN F."/>
            <person name="Sosa J E."/>
            <person name="Modenutti C."/>
        </authorList>
    </citation>
    <scope>NUCLEOTIDE SEQUENCE [LARGE SCALE GENOMIC DNA]</scope>
</reference>
<keyword evidence="2" id="KW-1185">Reference proteome</keyword>